<dbReference type="InterPro" id="IPR029016">
    <property type="entry name" value="GAF-like_dom_sf"/>
</dbReference>
<name>A0A0A2XAD2_THEFI</name>
<evidence type="ECO:0000313" key="6">
    <source>
        <dbReference type="EMBL" id="KGQ22149.2"/>
    </source>
</evidence>
<dbReference type="Pfam" id="PF09339">
    <property type="entry name" value="HTH_IclR"/>
    <property type="match status" value="1"/>
</dbReference>
<evidence type="ECO:0000256" key="3">
    <source>
        <dbReference type="ARBA" id="ARBA00023163"/>
    </source>
</evidence>
<dbReference type="Pfam" id="PF01614">
    <property type="entry name" value="IclR_C"/>
    <property type="match status" value="1"/>
</dbReference>
<evidence type="ECO:0000259" key="5">
    <source>
        <dbReference type="PROSITE" id="PS51078"/>
    </source>
</evidence>
<proteinExistence type="predicted"/>
<sequence length="259" mass="29092">MLGSVRKAFGVLDLFTEERPEWGVSEIARSLGLSKASAHALLCSLAEGGLLHRTPEGRYRLGWRVVHLNRILFQTAPLRSVARPVMEDLSRTYGETVHLAVLERGRVLYLDKTQGNRAIQVNITREGAYLYAHASSLGKVLLASLEEKEVREIAETHGLPRFTPNTITHLDELFSELEGVRARGVAYDIEEYVEELCCVGTPILDHTGQVVAALSFAVPAYRFKEMKQAYRNVIAEAGRRISEALGFEGRYPQWRTRSR</sequence>
<comment type="caution">
    <text evidence="6">The sequence shown here is derived from an EMBL/GenBank/DDBJ whole genome shotgun (WGS) entry which is preliminary data.</text>
</comment>
<keyword evidence="7" id="KW-1185">Reference proteome</keyword>
<dbReference type="InterPro" id="IPR050707">
    <property type="entry name" value="HTH_MetabolicPath_Reg"/>
</dbReference>
<dbReference type="InterPro" id="IPR036390">
    <property type="entry name" value="WH_DNA-bd_sf"/>
</dbReference>
<dbReference type="Proteomes" id="UP000030364">
    <property type="component" value="Unassembled WGS sequence"/>
</dbReference>
<dbReference type="GO" id="GO:0003677">
    <property type="term" value="F:DNA binding"/>
    <property type="evidence" value="ECO:0007669"/>
    <property type="project" value="UniProtKB-KW"/>
</dbReference>
<dbReference type="Gene3D" id="3.30.450.40">
    <property type="match status" value="1"/>
</dbReference>
<keyword evidence="3" id="KW-0804">Transcription</keyword>
<gene>
    <name evidence="6" type="ORF">THFILI_01595</name>
</gene>
<dbReference type="STRING" id="276.THFILI_01595"/>
<evidence type="ECO:0000259" key="4">
    <source>
        <dbReference type="PROSITE" id="PS51077"/>
    </source>
</evidence>
<dbReference type="PROSITE" id="PS51077">
    <property type="entry name" value="HTH_ICLR"/>
    <property type="match status" value="1"/>
</dbReference>
<dbReference type="SUPFAM" id="SSF46785">
    <property type="entry name" value="Winged helix' DNA-binding domain"/>
    <property type="match status" value="1"/>
</dbReference>
<evidence type="ECO:0000256" key="2">
    <source>
        <dbReference type="ARBA" id="ARBA00023125"/>
    </source>
</evidence>
<feature type="domain" description="IclR-ED" evidence="5">
    <location>
        <begin position="64"/>
        <end position="247"/>
    </location>
</feature>
<dbReference type="InterPro" id="IPR014757">
    <property type="entry name" value="Tscrpt_reg_IclR_C"/>
</dbReference>
<dbReference type="GO" id="GO:0003700">
    <property type="term" value="F:DNA-binding transcription factor activity"/>
    <property type="evidence" value="ECO:0007669"/>
    <property type="project" value="TreeGrafter"/>
</dbReference>
<dbReference type="SUPFAM" id="SSF55781">
    <property type="entry name" value="GAF domain-like"/>
    <property type="match status" value="1"/>
</dbReference>
<dbReference type="Gene3D" id="1.10.10.10">
    <property type="entry name" value="Winged helix-like DNA-binding domain superfamily/Winged helix DNA-binding domain"/>
    <property type="match status" value="1"/>
</dbReference>
<dbReference type="AlphaFoldDB" id="A0A0A2XAD2"/>
<protein>
    <submittedName>
        <fullName evidence="6">IclR family transcriptional regulator</fullName>
    </submittedName>
</protein>
<dbReference type="FunFam" id="1.10.10.10:FF:000056">
    <property type="entry name" value="IclR family transcriptional regulator"/>
    <property type="match status" value="1"/>
</dbReference>
<dbReference type="PROSITE" id="PS51078">
    <property type="entry name" value="ICLR_ED"/>
    <property type="match status" value="1"/>
</dbReference>
<organism evidence="6 7">
    <name type="scientific">Thermus filiformis</name>
    <dbReference type="NCBI Taxonomy" id="276"/>
    <lineage>
        <taxon>Bacteria</taxon>
        <taxon>Thermotogati</taxon>
        <taxon>Deinococcota</taxon>
        <taxon>Deinococci</taxon>
        <taxon>Thermales</taxon>
        <taxon>Thermaceae</taxon>
        <taxon>Thermus</taxon>
    </lineage>
</organism>
<dbReference type="PANTHER" id="PTHR30136:SF2">
    <property type="entry name" value="TRANSCRIPTIONAL REGULATOR ICLR"/>
    <property type="match status" value="1"/>
</dbReference>
<evidence type="ECO:0000313" key="7">
    <source>
        <dbReference type="Proteomes" id="UP000030364"/>
    </source>
</evidence>
<dbReference type="InterPro" id="IPR036388">
    <property type="entry name" value="WH-like_DNA-bd_sf"/>
</dbReference>
<reference evidence="6 7" key="1">
    <citation type="journal article" date="2015" name="Genome Announc.">
        <title>Draft Genome Sequence of the Thermophile Thermus filiformis ATCC 43280, Producer of Carotenoid-(Di)glucoside-Branched Fatty Acid (Di)esters and Source of Hyperthermostable Enzymes of Biotechnological Interest.</title>
        <authorList>
            <person name="Mandelli F."/>
            <person name="Oliveira Ramires B."/>
            <person name="Couger M.B."/>
            <person name="Paixao D.A."/>
            <person name="Camilo C.M."/>
            <person name="Polikarpov I."/>
            <person name="Prade R."/>
            <person name="Riano-Pachon D.M."/>
            <person name="Squina F.M."/>
        </authorList>
    </citation>
    <scope>NUCLEOTIDE SEQUENCE [LARGE SCALE GENOMIC DNA]</scope>
    <source>
        <strain evidence="6 7">ATCC 43280</strain>
    </source>
</reference>
<dbReference type="SMART" id="SM00346">
    <property type="entry name" value="HTH_ICLR"/>
    <property type="match status" value="1"/>
</dbReference>
<accession>A0A0A2XAD2</accession>
<dbReference type="InterPro" id="IPR005471">
    <property type="entry name" value="Tscrpt_reg_IclR_N"/>
</dbReference>
<evidence type="ECO:0000256" key="1">
    <source>
        <dbReference type="ARBA" id="ARBA00023015"/>
    </source>
</evidence>
<dbReference type="GO" id="GO:0045892">
    <property type="term" value="P:negative regulation of DNA-templated transcription"/>
    <property type="evidence" value="ECO:0007669"/>
    <property type="project" value="TreeGrafter"/>
</dbReference>
<dbReference type="EMBL" id="JPSL02000036">
    <property type="protein sequence ID" value="KGQ22149.2"/>
    <property type="molecule type" value="Genomic_DNA"/>
</dbReference>
<feature type="domain" description="HTH iclR-type" evidence="4">
    <location>
        <begin position="2"/>
        <end position="63"/>
    </location>
</feature>
<keyword evidence="1" id="KW-0805">Transcription regulation</keyword>
<dbReference type="PANTHER" id="PTHR30136">
    <property type="entry name" value="HELIX-TURN-HELIX TRANSCRIPTIONAL REGULATOR, ICLR FAMILY"/>
    <property type="match status" value="1"/>
</dbReference>
<keyword evidence="2" id="KW-0238">DNA-binding</keyword>